<dbReference type="InterPro" id="IPR053151">
    <property type="entry name" value="RNase_H-like"/>
</dbReference>
<dbReference type="InterPro" id="IPR044730">
    <property type="entry name" value="RNase_H-like_dom_plant"/>
</dbReference>
<feature type="domain" description="RNase H type-1" evidence="1">
    <location>
        <begin position="11"/>
        <end position="127"/>
    </location>
</feature>
<gene>
    <name evidence="2" type="ORF">V6N12_070790</name>
</gene>
<evidence type="ECO:0000313" key="2">
    <source>
        <dbReference type="EMBL" id="KAK8580524.1"/>
    </source>
</evidence>
<dbReference type="CDD" id="cd06222">
    <property type="entry name" value="RNase_H_like"/>
    <property type="match status" value="1"/>
</dbReference>
<sequence>MHWFKLNSDDARHKINGLASCGGIIRDSMGQWVHSFTKFIDICSVDEAELWRLFVGLTCARNIGLNQVIVECDSMEALRLVQQRISCSGWKLILAHIEELLHQNWVVEFRFIHREENVLVYAMAKLA</sequence>
<dbReference type="Gene3D" id="3.30.420.10">
    <property type="entry name" value="Ribonuclease H-like superfamily/Ribonuclease H"/>
    <property type="match status" value="1"/>
</dbReference>
<dbReference type="PANTHER" id="PTHR47723:SF19">
    <property type="entry name" value="POLYNUCLEOTIDYL TRANSFERASE, RIBONUCLEASE H-LIKE SUPERFAMILY PROTEIN"/>
    <property type="match status" value="1"/>
</dbReference>
<name>A0ABR2FIG7_9ROSI</name>
<dbReference type="InterPro" id="IPR036397">
    <property type="entry name" value="RNaseH_sf"/>
</dbReference>
<protein>
    <recommendedName>
        <fullName evidence="1">RNase H type-1 domain-containing protein</fullName>
    </recommendedName>
</protein>
<accession>A0ABR2FIG7</accession>
<dbReference type="SUPFAM" id="SSF53098">
    <property type="entry name" value="Ribonuclease H-like"/>
    <property type="match status" value="1"/>
</dbReference>
<dbReference type="InterPro" id="IPR012337">
    <property type="entry name" value="RNaseH-like_sf"/>
</dbReference>
<comment type="caution">
    <text evidence="2">The sequence shown here is derived from an EMBL/GenBank/DDBJ whole genome shotgun (WGS) entry which is preliminary data.</text>
</comment>
<organism evidence="2 3">
    <name type="scientific">Hibiscus sabdariffa</name>
    <name type="common">roselle</name>
    <dbReference type="NCBI Taxonomy" id="183260"/>
    <lineage>
        <taxon>Eukaryota</taxon>
        <taxon>Viridiplantae</taxon>
        <taxon>Streptophyta</taxon>
        <taxon>Embryophyta</taxon>
        <taxon>Tracheophyta</taxon>
        <taxon>Spermatophyta</taxon>
        <taxon>Magnoliopsida</taxon>
        <taxon>eudicotyledons</taxon>
        <taxon>Gunneridae</taxon>
        <taxon>Pentapetalae</taxon>
        <taxon>rosids</taxon>
        <taxon>malvids</taxon>
        <taxon>Malvales</taxon>
        <taxon>Malvaceae</taxon>
        <taxon>Malvoideae</taxon>
        <taxon>Hibiscus</taxon>
    </lineage>
</organism>
<evidence type="ECO:0000313" key="3">
    <source>
        <dbReference type="Proteomes" id="UP001472677"/>
    </source>
</evidence>
<keyword evidence="3" id="KW-1185">Reference proteome</keyword>
<dbReference type="Proteomes" id="UP001472677">
    <property type="component" value="Unassembled WGS sequence"/>
</dbReference>
<reference evidence="2 3" key="1">
    <citation type="journal article" date="2024" name="G3 (Bethesda)">
        <title>Genome assembly of Hibiscus sabdariffa L. provides insights into metabolisms of medicinal natural products.</title>
        <authorList>
            <person name="Kim T."/>
        </authorList>
    </citation>
    <scope>NUCLEOTIDE SEQUENCE [LARGE SCALE GENOMIC DNA]</scope>
    <source>
        <strain evidence="2">TK-2024</strain>
        <tissue evidence="2">Old leaves</tissue>
    </source>
</reference>
<evidence type="ECO:0000259" key="1">
    <source>
        <dbReference type="Pfam" id="PF13456"/>
    </source>
</evidence>
<dbReference type="InterPro" id="IPR002156">
    <property type="entry name" value="RNaseH_domain"/>
</dbReference>
<proteinExistence type="predicted"/>
<dbReference type="Pfam" id="PF13456">
    <property type="entry name" value="RVT_3"/>
    <property type="match status" value="1"/>
</dbReference>
<dbReference type="PANTHER" id="PTHR47723">
    <property type="entry name" value="OS05G0353850 PROTEIN"/>
    <property type="match status" value="1"/>
</dbReference>
<dbReference type="EMBL" id="JBBPBM010000006">
    <property type="protein sequence ID" value="KAK8580524.1"/>
    <property type="molecule type" value="Genomic_DNA"/>
</dbReference>